<dbReference type="GO" id="GO:0015165">
    <property type="term" value="F:pyrimidine nucleotide-sugar transmembrane transporter activity"/>
    <property type="evidence" value="ECO:0007669"/>
    <property type="project" value="InterPro"/>
</dbReference>
<comment type="subcellular location">
    <subcellularLocation>
        <location evidence="1">Membrane</location>
        <topology evidence="1">Multi-pass membrane protein</topology>
    </subcellularLocation>
</comment>
<evidence type="ECO:0000256" key="5">
    <source>
        <dbReference type="SAM" id="Phobius"/>
    </source>
</evidence>
<feature type="transmembrane region" description="Helical" evidence="5">
    <location>
        <begin position="293"/>
        <end position="310"/>
    </location>
</feature>
<reference evidence="6" key="1">
    <citation type="submission" date="2022-08" db="EMBL/GenBank/DDBJ databases">
        <title>Novel sulphate-reducing endosymbionts in the free-living metamonad Anaeramoeba.</title>
        <authorList>
            <person name="Jerlstrom-Hultqvist J."/>
            <person name="Cepicka I."/>
            <person name="Gallot-Lavallee L."/>
            <person name="Salas-Leiva D."/>
            <person name="Curtis B.A."/>
            <person name="Zahonova K."/>
            <person name="Pipaliya S."/>
            <person name="Dacks J."/>
            <person name="Roger A.J."/>
        </authorList>
    </citation>
    <scope>NUCLEOTIDE SEQUENCE</scope>
    <source>
        <strain evidence="6">Busselton2</strain>
    </source>
</reference>
<keyword evidence="3 5" id="KW-1133">Transmembrane helix</keyword>
<comment type="caution">
    <text evidence="6">The sequence shown here is derived from an EMBL/GenBank/DDBJ whole genome shotgun (WGS) entry which is preliminary data.</text>
</comment>
<keyword evidence="4 5" id="KW-0472">Membrane</keyword>
<dbReference type="InterPro" id="IPR007271">
    <property type="entry name" value="Nuc_sug_transpt"/>
</dbReference>
<feature type="transmembrane region" description="Helical" evidence="5">
    <location>
        <begin position="42"/>
        <end position="66"/>
    </location>
</feature>
<name>A0AAV7YQD9_9EUKA</name>
<feature type="transmembrane region" description="Helical" evidence="5">
    <location>
        <begin position="232"/>
        <end position="251"/>
    </location>
</feature>
<dbReference type="AlphaFoldDB" id="A0AAV7YQD9"/>
<dbReference type="EMBL" id="JANTQA010000048">
    <property type="protein sequence ID" value="KAJ3431165.1"/>
    <property type="molecule type" value="Genomic_DNA"/>
</dbReference>
<gene>
    <name evidence="6" type="ORF">M0812_02841</name>
</gene>
<accession>A0AAV7YQD9</accession>
<dbReference type="Proteomes" id="UP001146793">
    <property type="component" value="Unassembled WGS sequence"/>
</dbReference>
<evidence type="ECO:0000313" key="7">
    <source>
        <dbReference type="Proteomes" id="UP001146793"/>
    </source>
</evidence>
<dbReference type="Pfam" id="PF04142">
    <property type="entry name" value="Nuc_sug_transp"/>
    <property type="match status" value="1"/>
</dbReference>
<sequence length="358" mass="40332">MKNQEISKKAKLFLFALYIGIYVSVDMLIKASQKGENSEYDYDPVCAILMTEVVKLVASLLIYFRMDREVGVKEKFNSLTKITPTRLMYGLPALIYAFYNILAYYNLQNFDPPLKTLVLNLRLGFTAFLAWLILKQKISRMKFFSLVILFVGIIMGQQAMQHATQKSEENVDLGTEEMGDVDGVSSTAQKSLMIALFFLILQAFLSSFASIVNEFVFKKNYEESIHLQNSLFYVWGIVINIVCGLILHGTIPNVFKFLKNLNVLTVSIVLTNAIGGLSAASLLKYLSSLTKSYCAVVGMFISTFLSGIFFNTPIPFFFLVGAVLISVAIVIYTKSSQKNKEQNNQSKSRNELKTLKRI</sequence>
<feature type="transmembrane region" description="Helical" evidence="5">
    <location>
        <begin position="87"/>
        <end position="105"/>
    </location>
</feature>
<feature type="transmembrane region" description="Helical" evidence="5">
    <location>
        <begin position="143"/>
        <end position="160"/>
    </location>
</feature>
<feature type="transmembrane region" description="Helical" evidence="5">
    <location>
        <begin position="263"/>
        <end position="286"/>
    </location>
</feature>
<feature type="transmembrane region" description="Helical" evidence="5">
    <location>
        <begin position="12"/>
        <end position="30"/>
    </location>
</feature>
<evidence type="ECO:0000256" key="2">
    <source>
        <dbReference type="ARBA" id="ARBA00022692"/>
    </source>
</evidence>
<dbReference type="SUPFAM" id="SSF103481">
    <property type="entry name" value="Multidrug resistance efflux transporter EmrE"/>
    <property type="match status" value="1"/>
</dbReference>
<keyword evidence="2 5" id="KW-0812">Transmembrane</keyword>
<evidence type="ECO:0000256" key="4">
    <source>
        <dbReference type="ARBA" id="ARBA00023136"/>
    </source>
</evidence>
<organism evidence="6 7">
    <name type="scientific">Anaeramoeba flamelloides</name>
    <dbReference type="NCBI Taxonomy" id="1746091"/>
    <lineage>
        <taxon>Eukaryota</taxon>
        <taxon>Metamonada</taxon>
        <taxon>Anaeramoebidae</taxon>
        <taxon>Anaeramoeba</taxon>
    </lineage>
</organism>
<dbReference type="InterPro" id="IPR037185">
    <property type="entry name" value="EmrE-like"/>
</dbReference>
<protein>
    <submittedName>
        <fullName evidence="6">Nucleotide-sugar transmembrane transporter</fullName>
    </submittedName>
</protein>
<evidence type="ECO:0000256" key="1">
    <source>
        <dbReference type="ARBA" id="ARBA00004141"/>
    </source>
</evidence>
<feature type="transmembrane region" description="Helical" evidence="5">
    <location>
        <begin position="192"/>
        <end position="212"/>
    </location>
</feature>
<dbReference type="GO" id="GO:0000139">
    <property type="term" value="C:Golgi membrane"/>
    <property type="evidence" value="ECO:0007669"/>
    <property type="project" value="InterPro"/>
</dbReference>
<proteinExistence type="predicted"/>
<evidence type="ECO:0000313" key="6">
    <source>
        <dbReference type="EMBL" id="KAJ3431165.1"/>
    </source>
</evidence>
<evidence type="ECO:0000256" key="3">
    <source>
        <dbReference type="ARBA" id="ARBA00022989"/>
    </source>
</evidence>
<feature type="transmembrane region" description="Helical" evidence="5">
    <location>
        <begin position="117"/>
        <end position="134"/>
    </location>
</feature>
<feature type="transmembrane region" description="Helical" evidence="5">
    <location>
        <begin position="316"/>
        <end position="333"/>
    </location>
</feature>
<dbReference type="PANTHER" id="PTHR10231">
    <property type="entry name" value="NUCLEOTIDE-SUGAR TRANSMEMBRANE TRANSPORTER"/>
    <property type="match status" value="1"/>
</dbReference>